<organism evidence="1 2">
    <name type="scientific">Fasciola gigantica</name>
    <name type="common">Giant liver fluke</name>
    <dbReference type="NCBI Taxonomy" id="46835"/>
    <lineage>
        <taxon>Eukaryota</taxon>
        <taxon>Metazoa</taxon>
        <taxon>Spiralia</taxon>
        <taxon>Lophotrochozoa</taxon>
        <taxon>Platyhelminthes</taxon>
        <taxon>Trematoda</taxon>
        <taxon>Digenea</taxon>
        <taxon>Plagiorchiida</taxon>
        <taxon>Echinostomata</taxon>
        <taxon>Echinostomatoidea</taxon>
        <taxon>Fasciolidae</taxon>
        <taxon>Fasciola</taxon>
    </lineage>
</organism>
<reference evidence="1 2" key="1">
    <citation type="submission" date="2019-04" db="EMBL/GenBank/DDBJ databases">
        <title>Annotation for the trematode Fasciola gigantica.</title>
        <authorList>
            <person name="Choi Y.-J."/>
        </authorList>
    </citation>
    <scope>NUCLEOTIDE SEQUENCE [LARGE SCALE GENOMIC DNA]</scope>
    <source>
        <strain evidence="1">Uganda_cow_1</strain>
    </source>
</reference>
<dbReference type="AlphaFoldDB" id="A0A504Z077"/>
<proteinExistence type="predicted"/>
<accession>A0A504Z077</accession>
<gene>
    <name evidence="1" type="ORF">FGIG_05877</name>
</gene>
<dbReference type="Proteomes" id="UP000316759">
    <property type="component" value="Unassembled WGS sequence"/>
</dbReference>
<keyword evidence="2" id="KW-1185">Reference proteome</keyword>
<evidence type="ECO:0000313" key="2">
    <source>
        <dbReference type="Proteomes" id="UP000316759"/>
    </source>
</evidence>
<dbReference type="EMBL" id="SUNJ01001025">
    <property type="protein sequence ID" value="TPP67124.1"/>
    <property type="molecule type" value="Genomic_DNA"/>
</dbReference>
<protein>
    <submittedName>
        <fullName evidence="1">Uncharacterized protein</fullName>
    </submittedName>
</protein>
<evidence type="ECO:0000313" key="1">
    <source>
        <dbReference type="EMBL" id="TPP67124.1"/>
    </source>
</evidence>
<sequence length="69" mass="8293">MQMVQKPPSLLWEIRQIFVSPRTIMQTPPRALPPRWEESLPNPMKPCLSRPAYAKRKMWTKLYGIWQEK</sequence>
<name>A0A504Z077_FASGI</name>
<comment type="caution">
    <text evidence="1">The sequence shown here is derived from an EMBL/GenBank/DDBJ whole genome shotgun (WGS) entry which is preliminary data.</text>
</comment>